<dbReference type="PANTHER" id="PTHR36978">
    <property type="entry name" value="P-LOOP CONTAINING NUCLEOTIDE TRIPHOSPHATE HYDROLASE"/>
    <property type="match status" value="1"/>
</dbReference>
<sequence>MKFLGVGWAKTGTTSLASALRHLGFRHKTQELSFTDALDQPGQEPIWECAARHETFEDWPWLLLYREFDQRFPGTRFILTTRDPQSWLISYRRQLERSDQGEQTTRWRRRLYGLPFPDVTDEMLLERYNRHNRDVRAYFADRPDDLLVVNWAAGDGWEKLCSFVDRPVPDIPFPVANAAPPKSVLRRFAGRARRKLKNIVSS</sequence>
<evidence type="ECO:0000313" key="1">
    <source>
        <dbReference type="EMBL" id="MEN7535945.1"/>
    </source>
</evidence>
<gene>
    <name evidence="1" type="ORF">ABDJ38_02010</name>
</gene>
<name>A0ABV0CT82_9SPHN</name>
<dbReference type="Proteomes" id="UP001484535">
    <property type="component" value="Unassembled WGS sequence"/>
</dbReference>
<dbReference type="Gene3D" id="3.40.50.300">
    <property type="entry name" value="P-loop containing nucleotide triphosphate hydrolases"/>
    <property type="match status" value="1"/>
</dbReference>
<accession>A0ABV0CT82</accession>
<evidence type="ECO:0000313" key="2">
    <source>
        <dbReference type="Proteomes" id="UP001484535"/>
    </source>
</evidence>
<organism evidence="1 2">
    <name type="scientific">Aurantiacibacter flavus</name>
    <dbReference type="NCBI Taxonomy" id="3145232"/>
    <lineage>
        <taxon>Bacteria</taxon>
        <taxon>Pseudomonadati</taxon>
        <taxon>Pseudomonadota</taxon>
        <taxon>Alphaproteobacteria</taxon>
        <taxon>Sphingomonadales</taxon>
        <taxon>Erythrobacteraceae</taxon>
        <taxon>Aurantiacibacter</taxon>
    </lineage>
</organism>
<comment type="caution">
    <text evidence="1">The sequence shown here is derived from an EMBL/GenBank/DDBJ whole genome shotgun (WGS) entry which is preliminary data.</text>
</comment>
<keyword evidence="2" id="KW-1185">Reference proteome</keyword>
<dbReference type="InterPro" id="IPR027417">
    <property type="entry name" value="P-loop_NTPase"/>
</dbReference>
<dbReference type="PANTHER" id="PTHR36978:SF4">
    <property type="entry name" value="P-LOOP CONTAINING NUCLEOSIDE TRIPHOSPHATE HYDROLASE PROTEIN"/>
    <property type="match status" value="1"/>
</dbReference>
<proteinExistence type="predicted"/>
<protein>
    <submittedName>
        <fullName evidence="1">Sulfotransferase family protein</fullName>
    </submittedName>
</protein>
<dbReference type="SUPFAM" id="SSF52540">
    <property type="entry name" value="P-loop containing nucleoside triphosphate hydrolases"/>
    <property type="match status" value="1"/>
</dbReference>
<dbReference type="InterPro" id="IPR040632">
    <property type="entry name" value="Sulfotransfer_4"/>
</dbReference>
<dbReference type="RefSeq" id="WP_346783402.1">
    <property type="nucleotide sequence ID" value="NZ_JBDLBR010000001.1"/>
</dbReference>
<dbReference type="EMBL" id="JBDLBR010000001">
    <property type="protein sequence ID" value="MEN7535945.1"/>
    <property type="molecule type" value="Genomic_DNA"/>
</dbReference>
<reference evidence="1 2" key="1">
    <citation type="submission" date="2024-05" db="EMBL/GenBank/DDBJ databases">
        <authorList>
            <person name="Park S."/>
        </authorList>
    </citation>
    <scope>NUCLEOTIDE SEQUENCE [LARGE SCALE GENOMIC DNA]</scope>
    <source>
        <strain evidence="1 2">DGU5</strain>
    </source>
</reference>
<dbReference type="Pfam" id="PF17784">
    <property type="entry name" value="Sulfotransfer_4"/>
    <property type="match status" value="1"/>
</dbReference>